<dbReference type="PANTHER" id="PTHR42860:SF1">
    <property type="entry name" value="VITAMIN B12-BINDING PROTEIN"/>
    <property type="match status" value="1"/>
</dbReference>
<evidence type="ECO:0000313" key="2">
    <source>
        <dbReference type="EMBL" id="ADV67919.1"/>
    </source>
</evidence>
<dbReference type="Pfam" id="PF01497">
    <property type="entry name" value="Peripla_BP_2"/>
    <property type="match status" value="1"/>
</dbReference>
<gene>
    <name evidence="2" type="ordered locus">Deima_2281</name>
</gene>
<dbReference type="InterPro" id="IPR051030">
    <property type="entry name" value="Vitamin_B12-ABC_binding"/>
</dbReference>
<dbReference type="Proteomes" id="UP000008635">
    <property type="component" value="Chromosome"/>
</dbReference>
<accession>E8UA30</accession>
<evidence type="ECO:0000313" key="3">
    <source>
        <dbReference type="Proteomes" id="UP000008635"/>
    </source>
</evidence>
<dbReference type="Gene3D" id="3.40.50.1980">
    <property type="entry name" value="Nitrogenase molybdenum iron protein domain"/>
    <property type="match status" value="2"/>
</dbReference>
<organism evidence="2 3">
    <name type="scientific">Deinococcus maricopensis (strain DSM 21211 / LMG 22137 / NRRL B-23946 / LB-34)</name>
    <dbReference type="NCBI Taxonomy" id="709986"/>
    <lineage>
        <taxon>Bacteria</taxon>
        <taxon>Thermotogati</taxon>
        <taxon>Deinococcota</taxon>
        <taxon>Deinococci</taxon>
        <taxon>Deinococcales</taxon>
        <taxon>Deinococcaceae</taxon>
        <taxon>Deinococcus</taxon>
    </lineage>
</organism>
<proteinExistence type="predicted"/>
<keyword evidence="3" id="KW-1185">Reference proteome</keyword>
<reference evidence="3" key="2">
    <citation type="submission" date="2011-01" db="EMBL/GenBank/DDBJ databases">
        <title>The complete genome of Deinococcus maricopensis DSM 21211.</title>
        <authorList>
            <consortium name="US DOE Joint Genome Institute (JGI-PGF)"/>
            <person name="Lucas S."/>
            <person name="Copeland A."/>
            <person name="Lapidus A."/>
            <person name="Goodwin L."/>
            <person name="Pitluck S."/>
            <person name="Kyrpides N."/>
            <person name="Mavromatis K."/>
            <person name="Pagani I."/>
            <person name="Ivanova N."/>
            <person name="Ovchinnikova G."/>
            <person name="Zeytun A."/>
            <person name="Detter J.C."/>
            <person name="Han C."/>
            <person name="Land M."/>
            <person name="Hauser L."/>
            <person name="Markowitz V."/>
            <person name="Cheng J.-F."/>
            <person name="Hugenholtz P."/>
            <person name="Woyke T."/>
            <person name="Wu D."/>
            <person name="Pukall R."/>
            <person name="Gehrich-Schroeter G."/>
            <person name="Brambilla E."/>
            <person name="Klenk H.-P."/>
            <person name="Eisen J.A."/>
        </authorList>
    </citation>
    <scope>NUCLEOTIDE SEQUENCE [LARGE SCALE GENOMIC DNA]</scope>
    <source>
        <strain evidence="3">DSM 21211 / LMG 22137 / NRRL B-23946 / LB-34</strain>
    </source>
</reference>
<dbReference type="InterPro" id="IPR002491">
    <property type="entry name" value="ABC_transptr_periplasmic_BD"/>
</dbReference>
<dbReference type="PROSITE" id="PS50983">
    <property type="entry name" value="FE_B12_PBP"/>
    <property type="match status" value="1"/>
</dbReference>
<dbReference type="SUPFAM" id="SSF53807">
    <property type="entry name" value="Helical backbone' metal receptor"/>
    <property type="match status" value="1"/>
</dbReference>
<name>E8UA30_DEIML</name>
<feature type="domain" description="Fe/B12 periplasmic-binding" evidence="1">
    <location>
        <begin position="2"/>
        <end position="288"/>
    </location>
</feature>
<dbReference type="EMBL" id="CP002454">
    <property type="protein sequence ID" value="ADV67919.1"/>
    <property type="molecule type" value="Genomic_DNA"/>
</dbReference>
<dbReference type="PANTHER" id="PTHR42860">
    <property type="entry name" value="VITAMIN B12-BINDING PROTEIN"/>
    <property type="match status" value="1"/>
</dbReference>
<dbReference type="RefSeq" id="WP_013557424.1">
    <property type="nucleotide sequence ID" value="NC_014958.1"/>
</dbReference>
<evidence type="ECO:0000259" key="1">
    <source>
        <dbReference type="PROSITE" id="PS50983"/>
    </source>
</evidence>
<dbReference type="eggNOG" id="COG0614">
    <property type="taxonomic scope" value="Bacteria"/>
</dbReference>
<sequence length="297" mass="30936">MRVASLLPSATDMAVDLGLAGQLVAVSHSCDHPAAAGLPVMTRSSIGAHLPPADIDAAVSAAVREGRPLYQVLAEVLDAVRPDLLLTQGVCEVCAVTPGTIQDALRALPDSLPTDARTLSLDGKTLSGILGDVQRVADAAGVPERGEALTRAARDRWAAITPAAHAPRVLTLEWTDPPFYGGHWVPEQVERAGGVNVLGRAGQDSGRATWADISALNPDVIVVMCCGYGLADNVRFAQDLRAHAPARTLRAVQAGQLWATDANALYSRPSLGVVRGAEVLAALLRGEPTHGASVRLS</sequence>
<protein>
    <recommendedName>
        <fullName evidence="1">Fe/B12 periplasmic-binding domain-containing protein</fullName>
    </recommendedName>
</protein>
<dbReference type="STRING" id="709986.Deima_2281"/>
<dbReference type="AlphaFoldDB" id="E8UA30"/>
<reference evidence="2 3" key="1">
    <citation type="journal article" date="2011" name="Stand. Genomic Sci.">
        <title>Complete genome sequence of Deinococcus maricopensis type strain (LB-34).</title>
        <authorList>
            <person name="Pukall R."/>
            <person name="Zeytun A."/>
            <person name="Lucas S."/>
            <person name="Lapidus A."/>
            <person name="Hammon N."/>
            <person name="Deshpande S."/>
            <person name="Nolan M."/>
            <person name="Cheng J.F."/>
            <person name="Pitluck S."/>
            <person name="Liolios K."/>
            <person name="Pagani I."/>
            <person name="Mikhailova N."/>
            <person name="Ivanova N."/>
            <person name="Mavromatis K."/>
            <person name="Pati A."/>
            <person name="Tapia R."/>
            <person name="Han C."/>
            <person name="Goodwin L."/>
            <person name="Chen A."/>
            <person name="Palaniappan K."/>
            <person name="Land M."/>
            <person name="Hauser L."/>
            <person name="Chang Y.J."/>
            <person name="Jeffries C.D."/>
            <person name="Brambilla E.M."/>
            <person name="Rohde M."/>
            <person name="Goker M."/>
            <person name="Detter J.C."/>
            <person name="Woyke T."/>
            <person name="Bristow J."/>
            <person name="Eisen J.A."/>
            <person name="Markowitz V."/>
            <person name="Hugenholtz P."/>
            <person name="Kyrpides N.C."/>
            <person name="Klenk H.P."/>
        </authorList>
    </citation>
    <scope>NUCLEOTIDE SEQUENCE [LARGE SCALE GENOMIC DNA]</scope>
    <source>
        <strain evidence="3">DSM 21211 / LMG 22137 / NRRL B-23946 / LB-34</strain>
    </source>
</reference>
<dbReference type="HOGENOM" id="CLU_038034_9_1_0"/>
<dbReference type="KEGG" id="dmr:Deima_2281"/>
<dbReference type="OrthoDB" id="9787772at2"/>